<evidence type="ECO:0000256" key="3">
    <source>
        <dbReference type="ARBA" id="ARBA00023082"/>
    </source>
</evidence>
<dbReference type="GO" id="GO:0003677">
    <property type="term" value="F:DNA binding"/>
    <property type="evidence" value="ECO:0007669"/>
    <property type="project" value="InterPro"/>
</dbReference>
<evidence type="ECO:0000313" key="7">
    <source>
        <dbReference type="Proteomes" id="UP000323994"/>
    </source>
</evidence>
<dbReference type="InterPro" id="IPR039425">
    <property type="entry name" value="RNA_pol_sigma-70-like"/>
</dbReference>
<comment type="caution">
    <text evidence="6">The sequence shown here is derived from an EMBL/GenBank/DDBJ whole genome shotgun (WGS) entry which is preliminary data.</text>
</comment>
<feature type="domain" description="RNA polymerase sigma factor 70 region 4 type 2" evidence="5">
    <location>
        <begin position="154"/>
        <end position="202"/>
    </location>
</feature>
<proteinExistence type="inferred from homology"/>
<protein>
    <submittedName>
        <fullName evidence="6">Sigma-70 family RNA polymerase sigma factor</fullName>
    </submittedName>
</protein>
<sequence length="218" mass="25809">MFFMHTLHFGFPLFGLFIDNTTMTDIDPGNNLWERFVSGSPSAFSELYDAYSEILYKFGMRYTSDKELVKDCIHDLFIDLHAYRGKLAKEVNVKFYLLKSFRRKLHAAHRKSSLLDFNHWNSDDSFGVNAFSFSIEQEMIMDEKQREMLDHLASEINQLPERQREILYLRFNQNLDYEEIASMMQISVPTCRTFIYRALKQLRGKLEFGSVALIFFWA</sequence>
<evidence type="ECO:0000256" key="2">
    <source>
        <dbReference type="ARBA" id="ARBA00023015"/>
    </source>
</evidence>
<dbReference type="SUPFAM" id="SSF88946">
    <property type="entry name" value="Sigma2 domain of RNA polymerase sigma factors"/>
    <property type="match status" value="1"/>
</dbReference>
<evidence type="ECO:0000313" key="6">
    <source>
        <dbReference type="EMBL" id="KAA6439297.1"/>
    </source>
</evidence>
<dbReference type="PANTHER" id="PTHR43133">
    <property type="entry name" value="RNA POLYMERASE ECF-TYPE SIGMA FACTO"/>
    <property type="match status" value="1"/>
</dbReference>
<dbReference type="Gene3D" id="1.10.1740.10">
    <property type="match status" value="1"/>
</dbReference>
<dbReference type="GO" id="GO:0016987">
    <property type="term" value="F:sigma factor activity"/>
    <property type="evidence" value="ECO:0007669"/>
    <property type="project" value="UniProtKB-KW"/>
</dbReference>
<dbReference type="NCBIfam" id="TIGR02937">
    <property type="entry name" value="sigma70-ECF"/>
    <property type="match status" value="1"/>
</dbReference>
<dbReference type="PANTHER" id="PTHR43133:SF46">
    <property type="entry name" value="RNA POLYMERASE SIGMA-70 FACTOR ECF SUBFAMILY"/>
    <property type="match status" value="1"/>
</dbReference>
<evidence type="ECO:0000259" key="5">
    <source>
        <dbReference type="Pfam" id="PF08281"/>
    </source>
</evidence>
<organism evidence="6 7">
    <name type="scientific">Dyadobacter flavalbus</name>
    <dbReference type="NCBI Taxonomy" id="2579942"/>
    <lineage>
        <taxon>Bacteria</taxon>
        <taxon>Pseudomonadati</taxon>
        <taxon>Bacteroidota</taxon>
        <taxon>Cytophagia</taxon>
        <taxon>Cytophagales</taxon>
        <taxon>Spirosomataceae</taxon>
        <taxon>Dyadobacter</taxon>
    </lineage>
</organism>
<dbReference type="InterPro" id="IPR013325">
    <property type="entry name" value="RNA_pol_sigma_r2"/>
</dbReference>
<reference evidence="6 7" key="1">
    <citation type="submission" date="2019-05" db="EMBL/GenBank/DDBJ databases">
        <authorList>
            <person name="Qu J.-H."/>
        </authorList>
    </citation>
    <scope>NUCLEOTIDE SEQUENCE [LARGE SCALE GENOMIC DNA]</scope>
    <source>
        <strain evidence="6 7">NS28</strain>
    </source>
</reference>
<keyword evidence="3" id="KW-0731">Sigma factor</keyword>
<keyword evidence="2" id="KW-0805">Transcription regulation</keyword>
<dbReference type="Pfam" id="PF08281">
    <property type="entry name" value="Sigma70_r4_2"/>
    <property type="match status" value="1"/>
</dbReference>
<dbReference type="SUPFAM" id="SSF88659">
    <property type="entry name" value="Sigma3 and sigma4 domains of RNA polymerase sigma factors"/>
    <property type="match status" value="1"/>
</dbReference>
<dbReference type="AlphaFoldDB" id="A0A5M8QSR3"/>
<dbReference type="Proteomes" id="UP000323994">
    <property type="component" value="Unassembled WGS sequence"/>
</dbReference>
<evidence type="ECO:0000256" key="4">
    <source>
        <dbReference type="ARBA" id="ARBA00023163"/>
    </source>
</evidence>
<dbReference type="EMBL" id="VBSN01000038">
    <property type="protein sequence ID" value="KAA6439297.1"/>
    <property type="molecule type" value="Genomic_DNA"/>
</dbReference>
<dbReference type="InterPro" id="IPR013249">
    <property type="entry name" value="RNA_pol_sigma70_r4_t2"/>
</dbReference>
<dbReference type="Gene3D" id="1.10.10.10">
    <property type="entry name" value="Winged helix-like DNA-binding domain superfamily/Winged helix DNA-binding domain"/>
    <property type="match status" value="1"/>
</dbReference>
<keyword evidence="7" id="KW-1185">Reference proteome</keyword>
<dbReference type="InterPro" id="IPR013324">
    <property type="entry name" value="RNA_pol_sigma_r3/r4-like"/>
</dbReference>
<dbReference type="InterPro" id="IPR036388">
    <property type="entry name" value="WH-like_DNA-bd_sf"/>
</dbReference>
<evidence type="ECO:0000256" key="1">
    <source>
        <dbReference type="ARBA" id="ARBA00010641"/>
    </source>
</evidence>
<gene>
    <name evidence="6" type="ORF">FEM33_13585</name>
</gene>
<dbReference type="CDD" id="cd06171">
    <property type="entry name" value="Sigma70_r4"/>
    <property type="match status" value="1"/>
</dbReference>
<accession>A0A5M8QSR3</accession>
<name>A0A5M8QSR3_9BACT</name>
<comment type="similarity">
    <text evidence="1">Belongs to the sigma-70 factor family. ECF subfamily.</text>
</comment>
<dbReference type="InterPro" id="IPR014284">
    <property type="entry name" value="RNA_pol_sigma-70_dom"/>
</dbReference>
<dbReference type="GO" id="GO:0006352">
    <property type="term" value="P:DNA-templated transcription initiation"/>
    <property type="evidence" value="ECO:0007669"/>
    <property type="project" value="InterPro"/>
</dbReference>
<keyword evidence="4" id="KW-0804">Transcription</keyword>